<evidence type="ECO:0000313" key="2">
    <source>
        <dbReference type="EMBL" id="KAJ2684414.1"/>
    </source>
</evidence>
<protein>
    <recommendedName>
        <fullName evidence="4">PH domain-containing protein</fullName>
    </recommendedName>
</protein>
<proteinExistence type="predicted"/>
<feature type="region of interest" description="Disordered" evidence="1">
    <location>
        <begin position="69"/>
        <end position="121"/>
    </location>
</feature>
<organism evidence="2 3">
    <name type="scientific">Coemansia spiralis</name>
    <dbReference type="NCBI Taxonomy" id="417178"/>
    <lineage>
        <taxon>Eukaryota</taxon>
        <taxon>Fungi</taxon>
        <taxon>Fungi incertae sedis</taxon>
        <taxon>Zoopagomycota</taxon>
        <taxon>Kickxellomycotina</taxon>
        <taxon>Kickxellomycetes</taxon>
        <taxon>Kickxellales</taxon>
        <taxon>Kickxellaceae</taxon>
        <taxon>Coemansia</taxon>
    </lineage>
</organism>
<comment type="caution">
    <text evidence="2">The sequence shown here is derived from an EMBL/GenBank/DDBJ whole genome shotgun (WGS) entry which is preliminary data.</text>
</comment>
<keyword evidence="3" id="KW-1185">Reference proteome</keyword>
<dbReference type="EMBL" id="JANBTX010000212">
    <property type="protein sequence ID" value="KAJ2684414.1"/>
    <property type="molecule type" value="Genomic_DNA"/>
</dbReference>
<feature type="compositionally biased region" description="Basic and acidic residues" evidence="1">
    <location>
        <begin position="761"/>
        <end position="772"/>
    </location>
</feature>
<gene>
    <name evidence="2" type="ORF">IWW39_004927</name>
</gene>
<reference evidence="2" key="1">
    <citation type="submission" date="2022-07" db="EMBL/GenBank/DDBJ databases">
        <title>Phylogenomic reconstructions and comparative analyses of Kickxellomycotina fungi.</title>
        <authorList>
            <person name="Reynolds N.K."/>
            <person name="Stajich J.E."/>
            <person name="Barry K."/>
            <person name="Grigoriev I.V."/>
            <person name="Crous P."/>
            <person name="Smith M.E."/>
        </authorList>
    </citation>
    <scope>NUCLEOTIDE SEQUENCE</scope>
    <source>
        <strain evidence="2">CBS 109367</strain>
    </source>
</reference>
<feature type="compositionally biased region" description="Polar residues" evidence="1">
    <location>
        <begin position="69"/>
        <end position="90"/>
    </location>
</feature>
<sequence length="815" mass="87558">MASVEDSWVVVDKTASGTLRAKASHESLYVSDDDNGDIGARIHVRADRPGAGSLAPELMDWLNNTANESSTALSHPNRNSSTSKCSYRTNSSSASRQHRSSRRSSISDPTDTAFSGSGGSHRCSTGSLELEAAASEGMFVVKVVEVRQVGATRPMNLQCAAQVADERFVIPHVMTKPKDYNTWSAKMDDTFVFDVSRQFTFNLSVYATAVAPAPRVASGLPSRLSMATRRHVGRNSIASDSAPSLASNSSTKTTAKLRAGIRRIFGARNSEADAAYAGFTAAGGGDAALGSDHVTTAEATDDQGRRIEVQQHAPSALDSMAELGAALPAPAPIPARVARLSTLLPRARTSTVVSAAAAFGRGRAASSVSNASSAMTTASVCSTAATQPVGELFLDLRVERRDKRRATFILPAVNQEQVAMRGGAHVEMAVVLEFGVIVHETNAERQRRLQRAEAAEAAQQRAVAEQQWDAADESDRAPRLRSPLSVFTRSGRLSTWRRYFAELSASHVLFFDSETDATPVASVPLLHLAGAGVPSSDLVSIGPGGIELRLSPLAMTDRHRRTSAFPRPHIDHDRTLTAASMAAAPADDSAELDAFADWQCRVYLLLDTLAERDRWLGELNSVAVPSAENARRRMQQRRLAKAAELASATESLRQSGKHLHVVAAKTMEKMSVAQTAYAKRVFVDSASGHRVVSLSSAPSCDVDATLTETSDAARKPVPMAFGKPATFSLTVSPDTTSVHPPQPAKKRLRARRRSNSVADMRNNRKPADEEVGKYQPLRRKGSGASTVLEVVGKAMERRPGTVSRRFLFVWNVNEI</sequence>
<dbReference type="Proteomes" id="UP001151516">
    <property type="component" value="Unassembled WGS sequence"/>
</dbReference>
<dbReference type="AlphaFoldDB" id="A0A9W8GG00"/>
<feature type="compositionally biased region" description="Basic residues" evidence="1">
    <location>
        <begin position="744"/>
        <end position="754"/>
    </location>
</feature>
<accession>A0A9W8GG00</accession>
<feature type="region of interest" description="Disordered" evidence="1">
    <location>
        <begin position="733"/>
        <end position="779"/>
    </location>
</feature>
<name>A0A9W8GG00_9FUNG</name>
<dbReference type="InterPro" id="IPR011993">
    <property type="entry name" value="PH-like_dom_sf"/>
</dbReference>
<evidence type="ECO:0000313" key="3">
    <source>
        <dbReference type="Proteomes" id="UP001151516"/>
    </source>
</evidence>
<dbReference type="Gene3D" id="2.30.29.30">
    <property type="entry name" value="Pleckstrin-homology domain (PH domain)/Phosphotyrosine-binding domain (PTB)"/>
    <property type="match status" value="1"/>
</dbReference>
<dbReference type="OrthoDB" id="2119658at2759"/>
<evidence type="ECO:0008006" key="4">
    <source>
        <dbReference type="Google" id="ProtNLM"/>
    </source>
</evidence>
<evidence type="ECO:0000256" key="1">
    <source>
        <dbReference type="SAM" id="MobiDB-lite"/>
    </source>
</evidence>